<gene>
    <name evidence="2" type="ORF">CDAUBV1_LOCUS4614</name>
</gene>
<keyword evidence="1" id="KW-0812">Transmembrane</keyword>
<dbReference type="AlphaFoldDB" id="A0AAV2T7V6"/>
<sequence length="133" mass="14596">MLSNILISFVPCFVNHSSGTPGIHVCSLIGGLFSVLLVVPWAVHFQASMLSYLFPDRSVLYGGLPKRPNSALGFHWQYGQPRIHSLNVILSGLSSPLYTHLIRPAGIFIGSSTHAVGTPAPYFYHSFSELLWN</sequence>
<keyword evidence="1" id="KW-1133">Transmembrane helix</keyword>
<protein>
    <submittedName>
        <fullName evidence="2">Uncharacterized protein</fullName>
    </submittedName>
</protein>
<dbReference type="Proteomes" id="UP001497525">
    <property type="component" value="Unassembled WGS sequence"/>
</dbReference>
<comment type="caution">
    <text evidence="2">The sequence shown here is derived from an EMBL/GenBank/DDBJ whole genome shotgun (WGS) entry which is preliminary data.</text>
</comment>
<evidence type="ECO:0000256" key="1">
    <source>
        <dbReference type="SAM" id="Phobius"/>
    </source>
</evidence>
<dbReference type="EMBL" id="CAXLJL010000114">
    <property type="protein sequence ID" value="CAL5132104.1"/>
    <property type="molecule type" value="Genomic_DNA"/>
</dbReference>
<keyword evidence="1" id="KW-0472">Membrane</keyword>
<evidence type="ECO:0000313" key="3">
    <source>
        <dbReference type="Proteomes" id="UP001497525"/>
    </source>
</evidence>
<organism evidence="2 3">
    <name type="scientific">Calicophoron daubneyi</name>
    <name type="common">Rumen fluke</name>
    <name type="synonym">Paramphistomum daubneyi</name>
    <dbReference type="NCBI Taxonomy" id="300641"/>
    <lineage>
        <taxon>Eukaryota</taxon>
        <taxon>Metazoa</taxon>
        <taxon>Spiralia</taxon>
        <taxon>Lophotrochozoa</taxon>
        <taxon>Platyhelminthes</taxon>
        <taxon>Trematoda</taxon>
        <taxon>Digenea</taxon>
        <taxon>Plagiorchiida</taxon>
        <taxon>Pronocephalata</taxon>
        <taxon>Paramphistomoidea</taxon>
        <taxon>Paramphistomidae</taxon>
        <taxon>Calicophoron</taxon>
    </lineage>
</organism>
<reference evidence="2" key="1">
    <citation type="submission" date="2024-06" db="EMBL/GenBank/DDBJ databases">
        <authorList>
            <person name="Liu X."/>
            <person name="Lenzi L."/>
            <person name="Haldenby T S."/>
            <person name="Uol C."/>
        </authorList>
    </citation>
    <scope>NUCLEOTIDE SEQUENCE</scope>
</reference>
<accession>A0AAV2T7V6</accession>
<name>A0AAV2T7V6_CALDB</name>
<feature type="transmembrane region" description="Helical" evidence="1">
    <location>
        <begin position="22"/>
        <end position="43"/>
    </location>
</feature>
<evidence type="ECO:0000313" key="2">
    <source>
        <dbReference type="EMBL" id="CAL5132104.1"/>
    </source>
</evidence>
<proteinExistence type="predicted"/>